<feature type="region of interest" description="Disordered" evidence="1">
    <location>
        <begin position="316"/>
        <end position="345"/>
    </location>
</feature>
<dbReference type="OrthoDB" id="10486413at2759"/>
<feature type="compositionally biased region" description="Polar residues" evidence="1">
    <location>
        <begin position="158"/>
        <end position="168"/>
    </location>
</feature>
<keyword evidence="3" id="KW-1185">Reference proteome</keyword>
<dbReference type="EMBL" id="BRYA01000328">
    <property type="protein sequence ID" value="GMI47081.1"/>
    <property type="molecule type" value="Genomic_DNA"/>
</dbReference>
<sequence length="455" mass="50763">MSKLVKVEGHGSEFCPVVKSERGANRVKIELPNGYFDDNQGISCKIEGGDLDAESMGESAEFCPVVKSERGANRVKIELPNGYFDDNQGISCKIEGGDLDAESMGGSAFLHDRRKTDVKRETEMGNDGGGGDPEEAIASNSNDRKRRQADDNYKEGDTQGQQLNQQPKQWDDKGHQANVKLKRVTMSPHLQGNQHKKRPRPDASVPSKDKKVLVSDIPALTPALALPSEPWFMKYCRLYPGKNHGVAFEALFCPACIENEKPRRFESQADLKVHLESHTAKGHKKYKSGARQGLDDKCIRRGFVRFERKEREEALEILKQDEQESKEVSKEDSTETSDDESPDEDLMKKKREICDLARSSNRKHNPRFRDICCMVDAKMCCGDGDSGGIRCPCGVTLCFDCLMMEGDDLGFFCQGGGCEGEGLGYCWECRHVCEDDEGYYCTSCVKQGWTPLGNP</sequence>
<name>A0A9W7LEP5_9STRA</name>
<feature type="region of interest" description="Disordered" evidence="1">
    <location>
        <begin position="184"/>
        <end position="211"/>
    </location>
</feature>
<feature type="compositionally biased region" description="Basic and acidic residues" evidence="1">
    <location>
        <begin position="110"/>
        <end position="123"/>
    </location>
</feature>
<gene>
    <name evidence="2" type="ORF">TrCOL_g7147</name>
</gene>
<feature type="region of interest" description="Disordered" evidence="1">
    <location>
        <begin position="105"/>
        <end position="172"/>
    </location>
</feature>
<evidence type="ECO:0000313" key="2">
    <source>
        <dbReference type="EMBL" id="GMI47081.1"/>
    </source>
</evidence>
<dbReference type="Proteomes" id="UP001165065">
    <property type="component" value="Unassembled WGS sequence"/>
</dbReference>
<protein>
    <submittedName>
        <fullName evidence="2">Uncharacterized protein</fullName>
    </submittedName>
</protein>
<reference evidence="3" key="1">
    <citation type="journal article" date="2023" name="Commun. Biol.">
        <title>Genome analysis of Parmales, the sister group of diatoms, reveals the evolutionary specialization of diatoms from phago-mixotrophs to photoautotrophs.</title>
        <authorList>
            <person name="Ban H."/>
            <person name="Sato S."/>
            <person name="Yoshikawa S."/>
            <person name="Yamada K."/>
            <person name="Nakamura Y."/>
            <person name="Ichinomiya M."/>
            <person name="Sato N."/>
            <person name="Blanc-Mathieu R."/>
            <person name="Endo H."/>
            <person name="Kuwata A."/>
            <person name="Ogata H."/>
        </authorList>
    </citation>
    <scope>NUCLEOTIDE SEQUENCE [LARGE SCALE GENOMIC DNA]</scope>
</reference>
<organism evidence="2 3">
    <name type="scientific">Triparma columacea</name>
    <dbReference type="NCBI Taxonomy" id="722753"/>
    <lineage>
        <taxon>Eukaryota</taxon>
        <taxon>Sar</taxon>
        <taxon>Stramenopiles</taxon>
        <taxon>Ochrophyta</taxon>
        <taxon>Bolidophyceae</taxon>
        <taxon>Parmales</taxon>
        <taxon>Triparmaceae</taxon>
        <taxon>Triparma</taxon>
    </lineage>
</organism>
<feature type="compositionally biased region" description="Acidic residues" evidence="1">
    <location>
        <begin position="334"/>
        <end position="344"/>
    </location>
</feature>
<proteinExistence type="predicted"/>
<feature type="compositionally biased region" description="Basic and acidic residues" evidence="1">
    <location>
        <begin position="148"/>
        <end position="157"/>
    </location>
</feature>
<dbReference type="AlphaFoldDB" id="A0A9W7LEP5"/>
<accession>A0A9W7LEP5</accession>
<evidence type="ECO:0000256" key="1">
    <source>
        <dbReference type="SAM" id="MobiDB-lite"/>
    </source>
</evidence>
<comment type="caution">
    <text evidence="2">The sequence shown here is derived from an EMBL/GenBank/DDBJ whole genome shotgun (WGS) entry which is preliminary data.</text>
</comment>
<feature type="compositionally biased region" description="Basic and acidic residues" evidence="1">
    <location>
        <begin position="316"/>
        <end position="333"/>
    </location>
</feature>
<evidence type="ECO:0000313" key="3">
    <source>
        <dbReference type="Proteomes" id="UP001165065"/>
    </source>
</evidence>